<dbReference type="EMBL" id="WOCD01000005">
    <property type="protein sequence ID" value="MUH73717.1"/>
    <property type="molecule type" value="Genomic_DNA"/>
</dbReference>
<reference evidence="1 2" key="1">
    <citation type="submission" date="2019-11" db="EMBL/GenBank/DDBJ databases">
        <title>P. haliotis isolates from Z. marina roots.</title>
        <authorList>
            <person name="Cohen M."/>
            <person name="Jospin G."/>
            <person name="Eisen J.A."/>
            <person name="Coil D.A."/>
        </authorList>
    </citation>
    <scope>NUCLEOTIDE SEQUENCE [LARGE SCALE GENOMIC DNA]</scope>
    <source>
        <strain evidence="1 2">UCD-MCMsp1aY</strain>
    </source>
</reference>
<dbReference type="Proteomes" id="UP000439994">
    <property type="component" value="Unassembled WGS sequence"/>
</dbReference>
<name>A0A6N8FEY3_9GAMM</name>
<protein>
    <submittedName>
        <fullName evidence="1">Uncharacterized protein</fullName>
    </submittedName>
</protein>
<evidence type="ECO:0000313" key="2">
    <source>
        <dbReference type="Proteomes" id="UP000439994"/>
    </source>
</evidence>
<accession>A0A6N8FEY3</accession>
<proteinExistence type="predicted"/>
<organism evidence="1 2">
    <name type="scientific">Psychrosphaera haliotis</name>
    <dbReference type="NCBI Taxonomy" id="555083"/>
    <lineage>
        <taxon>Bacteria</taxon>
        <taxon>Pseudomonadati</taxon>
        <taxon>Pseudomonadota</taxon>
        <taxon>Gammaproteobacteria</taxon>
        <taxon>Alteromonadales</taxon>
        <taxon>Pseudoalteromonadaceae</taxon>
        <taxon>Psychrosphaera</taxon>
    </lineage>
</organism>
<dbReference type="AlphaFoldDB" id="A0A6N8FEY3"/>
<keyword evidence="2" id="KW-1185">Reference proteome</keyword>
<gene>
    <name evidence="1" type="ORF">GNP35_15190</name>
</gene>
<dbReference type="OrthoDB" id="7067095at2"/>
<sequence length="104" mass="11714">MFSKELVFNVKGKEVRVCNNWIRGIKLYLDGDFKDEDKRLFAFSGKTLLSANLGEGVILEVVPVSATFTVEMDAYLREGQTRTLAYSSYQRLSLKEQRAVGDAA</sequence>
<comment type="caution">
    <text evidence="1">The sequence shown here is derived from an EMBL/GenBank/DDBJ whole genome shotgun (WGS) entry which is preliminary data.</text>
</comment>
<evidence type="ECO:0000313" key="1">
    <source>
        <dbReference type="EMBL" id="MUH73717.1"/>
    </source>
</evidence>
<dbReference type="RefSeq" id="WP_155697117.1">
    <property type="nucleotide sequence ID" value="NZ_WOCD01000005.1"/>
</dbReference>